<dbReference type="Proteomes" id="UP000317093">
    <property type="component" value="Chromosome"/>
</dbReference>
<dbReference type="InterPro" id="IPR016040">
    <property type="entry name" value="NAD(P)-bd_dom"/>
</dbReference>
<dbReference type="Pfam" id="PF13460">
    <property type="entry name" value="NAD_binding_10"/>
    <property type="match status" value="1"/>
</dbReference>
<name>A0A518AZ85_9BACT</name>
<dbReference type="InterPro" id="IPR021295">
    <property type="entry name" value="DUF2867"/>
</dbReference>
<evidence type="ECO:0000313" key="3">
    <source>
        <dbReference type="Proteomes" id="UP000317093"/>
    </source>
</evidence>
<dbReference type="KEGG" id="knv:Pan216_08840"/>
<evidence type="ECO:0000313" key="2">
    <source>
        <dbReference type="EMBL" id="QDU60047.1"/>
    </source>
</evidence>
<keyword evidence="3" id="KW-1185">Reference proteome</keyword>
<dbReference type="GO" id="GO:0016853">
    <property type="term" value="F:isomerase activity"/>
    <property type="evidence" value="ECO:0007669"/>
    <property type="project" value="UniProtKB-KW"/>
</dbReference>
<protein>
    <submittedName>
        <fullName evidence="2">3 beta-hydroxysteroid dehydrogenase/Delta 5--&gt;4-isomerase</fullName>
    </submittedName>
</protein>
<dbReference type="GO" id="GO:0005737">
    <property type="term" value="C:cytoplasm"/>
    <property type="evidence" value="ECO:0007669"/>
    <property type="project" value="TreeGrafter"/>
</dbReference>
<dbReference type="InterPro" id="IPR023393">
    <property type="entry name" value="START-like_dom_sf"/>
</dbReference>
<dbReference type="InterPro" id="IPR051783">
    <property type="entry name" value="NAD(P)-dependent_oxidoreduct"/>
</dbReference>
<dbReference type="Pfam" id="PF11066">
    <property type="entry name" value="DUF2867"/>
    <property type="match status" value="1"/>
</dbReference>
<reference evidence="2 3" key="1">
    <citation type="submission" date="2019-02" db="EMBL/GenBank/DDBJ databases">
        <title>Deep-cultivation of Planctomycetes and their phenomic and genomic characterization uncovers novel biology.</title>
        <authorList>
            <person name="Wiegand S."/>
            <person name="Jogler M."/>
            <person name="Boedeker C."/>
            <person name="Pinto D."/>
            <person name="Vollmers J."/>
            <person name="Rivas-Marin E."/>
            <person name="Kohn T."/>
            <person name="Peeters S.H."/>
            <person name="Heuer A."/>
            <person name="Rast P."/>
            <person name="Oberbeckmann S."/>
            <person name="Bunk B."/>
            <person name="Jeske O."/>
            <person name="Meyerdierks A."/>
            <person name="Storesund J.E."/>
            <person name="Kallscheuer N."/>
            <person name="Luecker S."/>
            <person name="Lage O.M."/>
            <person name="Pohl T."/>
            <person name="Merkel B.J."/>
            <person name="Hornburger P."/>
            <person name="Mueller R.-W."/>
            <person name="Bruemmer F."/>
            <person name="Labrenz M."/>
            <person name="Spormann A.M."/>
            <person name="Op den Camp H."/>
            <person name="Overmann J."/>
            <person name="Amann R."/>
            <person name="Jetten M.S.M."/>
            <person name="Mascher T."/>
            <person name="Medema M.H."/>
            <person name="Devos D.P."/>
            <person name="Kaster A.-K."/>
            <person name="Ovreas L."/>
            <person name="Rohde M."/>
            <person name="Galperin M.Y."/>
            <person name="Jogler C."/>
        </authorList>
    </citation>
    <scope>NUCLEOTIDE SEQUENCE [LARGE SCALE GENOMIC DNA]</scope>
    <source>
        <strain evidence="2 3">Pan216</strain>
    </source>
</reference>
<dbReference type="InterPro" id="IPR036291">
    <property type="entry name" value="NAD(P)-bd_dom_sf"/>
</dbReference>
<dbReference type="Gene3D" id="3.40.50.720">
    <property type="entry name" value="NAD(P)-binding Rossmann-like Domain"/>
    <property type="match status" value="1"/>
</dbReference>
<dbReference type="GO" id="GO:0004029">
    <property type="term" value="F:aldehyde dehydrogenase (NAD+) activity"/>
    <property type="evidence" value="ECO:0007669"/>
    <property type="project" value="TreeGrafter"/>
</dbReference>
<organism evidence="2 3">
    <name type="scientific">Kolteria novifilia</name>
    <dbReference type="NCBI Taxonomy" id="2527975"/>
    <lineage>
        <taxon>Bacteria</taxon>
        <taxon>Pseudomonadati</taxon>
        <taxon>Planctomycetota</taxon>
        <taxon>Planctomycetia</taxon>
        <taxon>Kolteriales</taxon>
        <taxon>Kolteriaceae</taxon>
        <taxon>Kolteria</taxon>
    </lineage>
</organism>
<dbReference type="AlphaFoldDB" id="A0A518AZ85"/>
<dbReference type="Gene3D" id="3.30.530.20">
    <property type="match status" value="1"/>
</dbReference>
<sequence length="486" mass="54285">MRILVTGATGYIGGRLVSRLLERGHELVVLARDPSRIARRAWLDRVTVVKGDLLDADSLGPAFEGVEAAYYLVHSMSTARDFAAQDRRAAESFAVAGKDLKLVVYLGGLLPDAPNVSEHLKSRAEVGAILRDRLPVTEFRAGPIIGSGSASFEMVRYLTERLPVMVAPRWIENRVQPIAVRDVLAYLMGALEKDTLGVVDVGANVLTFKEMMTEYAKVRGLSRLIVPLPVLAPWLAARWVGLVTPIPNSLAIPLVKGLVNPVVTSDDRAREIFPEIEPIDYTDAVRLAVERIEHNCVETRWSSALGSTPTYRMTQWEGLIRAERTRHVEAEPATVFSVFSSLGGDKGWLVWNWAWWLRGLFDRMIGGPGLRRGRRHALELLPGEAVDFWRVEEVDPPRLLRLRAEMKLPGRAWLQFEAIPEDGGTRLVQSALFEPVGLLGVVYWNSMWPAHLFIFPGMINRIVREAEEAQRSIPTQEEEPAGQQSR</sequence>
<proteinExistence type="predicted"/>
<dbReference type="RefSeq" id="WP_145255277.1">
    <property type="nucleotide sequence ID" value="NZ_CP036279.1"/>
</dbReference>
<dbReference type="EMBL" id="CP036279">
    <property type="protein sequence ID" value="QDU60047.1"/>
    <property type="molecule type" value="Genomic_DNA"/>
</dbReference>
<feature type="domain" description="NAD(P)-binding" evidence="1">
    <location>
        <begin position="7"/>
        <end position="83"/>
    </location>
</feature>
<dbReference type="OrthoDB" id="9774199at2"/>
<keyword evidence="2" id="KW-0413">Isomerase</keyword>
<dbReference type="PANTHER" id="PTHR48079:SF6">
    <property type="entry name" value="NAD(P)-BINDING DOMAIN-CONTAINING PROTEIN-RELATED"/>
    <property type="match status" value="1"/>
</dbReference>
<dbReference type="SUPFAM" id="SSF55961">
    <property type="entry name" value="Bet v1-like"/>
    <property type="match status" value="1"/>
</dbReference>
<accession>A0A518AZ85</accession>
<dbReference type="PANTHER" id="PTHR48079">
    <property type="entry name" value="PROTEIN YEEZ"/>
    <property type="match status" value="1"/>
</dbReference>
<gene>
    <name evidence="2" type="ORF">Pan216_08840</name>
</gene>
<evidence type="ECO:0000259" key="1">
    <source>
        <dbReference type="Pfam" id="PF13460"/>
    </source>
</evidence>
<dbReference type="SUPFAM" id="SSF51735">
    <property type="entry name" value="NAD(P)-binding Rossmann-fold domains"/>
    <property type="match status" value="1"/>
</dbReference>